<sequence length="314" mass="34895">MSGSEEMTVAVTLCTRRRPQMLKRCLESLLPQLSSRPGNSVLVVENDDAEKVRPLVEGIAGQYPDVAVRYLFEPRLGIPHARNCALENALGTDVDWIGFIDDDETIEPGWYDAMVSAAAALPEADVLNGPVLYKANDPMPPWKPKRRANGRQTGDVIKGFVATNNTLLRRQWIVQNAPELRFDERLKFSGSEDKAFFMTATSMGCKIRYVAEACVTEWVLSDRLTLEWLLADKSRVASNDVMRHRLAHGWGSAAFRFGPKAAGLYAEGLWHGMLGTEKNGVKGLKGKIRRARAAGFARSLFGLPEEFYKNISGH</sequence>
<name>A0A3L7JE58_9HYPH</name>
<evidence type="ECO:0000259" key="1">
    <source>
        <dbReference type="Pfam" id="PF00535"/>
    </source>
</evidence>
<accession>A0A3L7JE58</accession>
<dbReference type="InterPro" id="IPR001173">
    <property type="entry name" value="Glyco_trans_2-like"/>
</dbReference>
<keyword evidence="2" id="KW-0808">Transferase</keyword>
<dbReference type="InterPro" id="IPR029044">
    <property type="entry name" value="Nucleotide-diphossugar_trans"/>
</dbReference>
<evidence type="ECO:0000313" key="2">
    <source>
        <dbReference type="EMBL" id="RLQ88963.1"/>
    </source>
</evidence>
<dbReference type="PANTHER" id="PTHR43685:SF11">
    <property type="entry name" value="GLYCOSYLTRANSFERASE TAGX-RELATED"/>
    <property type="match status" value="1"/>
</dbReference>
<feature type="domain" description="Glycosyltransferase 2-like" evidence="1">
    <location>
        <begin position="13"/>
        <end position="170"/>
    </location>
</feature>
<dbReference type="AlphaFoldDB" id="A0A3L7JE58"/>
<dbReference type="Gene3D" id="3.90.550.10">
    <property type="entry name" value="Spore Coat Polysaccharide Biosynthesis Protein SpsA, Chain A"/>
    <property type="match status" value="1"/>
</dbReference>
<dbReference type="CDD" id="cd00761">
    <property type="entry name" value="Glyco_tranf_GTA_type"/>
    <property type="match status" value="1"/>
</dbReference>
<organism evidence="2 3">
    <name type="scientific">Notoacmeibacter ruber</name>
    <dbReference type="NCBI Taxonomy" id="2670375"/>
    <lineage>
        <taxon>Bacteria</taxon>
        <taxon>Pseudomonadati</taxon>
        <taxon>Pseudomonadota</taxon>
        <taxon>Alphaproteobacteria</taxon>
        <taxon>Hyphomicrobiales</taxon>
        <taxon>Notoacmeibacteraceae</taxon>
        <taxon>Notoacmeibacter</taxon>
    </lineage>
</organism>
<dbReference type="Pfam" id="PF00535">
    <property type="entry name" value="Glycos_transf_2"/>
    <property type="match status" value="1"/>
</dbReference>
<reference evidence="2 3" key="1">
    <citation type="submission" date="2018-10" db="EMBL/GenBank/DDBJ databases">
        <title>Notoacmeibacter sp. M2BS9Y-3-1, whole genome shotgun sequence.</title>
        <authorList>
            <person name="Tuo L."/>
        </authorList>
    </citation>
    <scope>NUCLEOTIDE SEQUENCE [LARGE SCALE GENOMIC DNA]</scope>
    <source>
        <strain evidence="2 3">M2BS9Y-3-1</strain>
    </source>
</reference>
<gene>
    <name evidence="2" type="ORF">D8780_12700</name>
</gene>
<comment type="caution">
    <text evidence="2">The sequence shown here is derived from an EMBL/GenBank/DDBJ whole genome shotgun (WGS) entry which is preliminary data.</text>
</comment>
<dbReference type="Proteomes" id="UP000281094">
    <property type="component" value="Unassembled WGS sequence"/>
</dbReference>
<proteinExistence type="predicted"/>
<dbReference type="InterPro" id="IPR050834">
    <property type="entry name" value="Glycosyltransf_2"/>
</dbReference>
<evidence type="ECO:0000313" key="3">
    <source>
        <dbReference type="Proteomes" id="UP000281094"/>
    </source>
</evidence>
<keyword evidence="3" id="KW-1185">Reference proteome</keyword>
<protein>
    <submittedName>
        <fullName evidence="2">Glycosyltransferase family 2 protein</fullName>
    </submittedName>
</protein>
<dbReference type="GO" id="GO:0016740">
    <property type="term" value="F:transferase activity"/>
    <property type="evidence" value="ECO:0007669"/>
    <property type="project" value="UniProtKB-KW"/>
</dbReference>
<dbReference type="SUPFAM" id="SSF53448">
    <property type="entry name" value="Nucleotide-diphospho-sugar transferases"/>
    <property type="match status" value="1"/>
</dbReference>
<dbReference type="PANTHER" id="PTHR43685">
    <property type="entry name" value="GLYCOSYLTRANSFERASE"/>
    <property type="match status" value="1"/>
</dbReference>
<dbReference type="EMBL" id="RCWN01000001">
    <property type="protein sequence ID" value="RLQ88963.1"/>
    <property type="molecule type" value="Genomic_DNA"/>
</dbReference>